<dbReference type="Proteomes" id="UP000003856">
    <property type="component" value="Unassembled WGS sequence"/>
</dbReference>
<evidence type="ECO:0000313" key="10">
    <source>
        <dbReference type="Proteomes" id="UP000003856"/>
    </source>
</evidence>
<evidence type="ECO:0000256" key="4">
    <source>
        <dbReference type="ARBA" id="ARBA00022475"/>
    </source>
</evidence>
<sequence>MQTLWQQNYDPAGNIWLSALVALIPIVFFFLALTKLRLKGYQAGTVTVLLALGVALLFYKMPVSAALASAVYGFFYGLWPIAWIIVAAVFLYKLSVKTGQFDVIRSSILSVTHDQRLQLILVGFCFGAFLEGAAGFGAPVAITAALLVGLGFRPLYAAGLCLIANTAPVAFGAMGIPIIVAGQVSGLDPFVIGQMAGRQLPFMTILVLFWIMAIMDGWRGVKETWPAVLVGGGSFAVVQFLTANYIGPELPDITSAIVSLIALTAFLKVWQPKRIFRFDISDSTATNTATATTAKPTAGAATTLTAGAIIKAWSPFIILTGMVTLWSIKPFKALFAAGGPLASTIINIPVPMLDKLVAKMPPVVAQATPYGAVYTFNWLAATGTAILIAAILTIAFARFSPAKAVATLGETVRELVIPIYSIGMVLAFAFVANYSGLSATLALALAHTGKAFTFFSPFLGWIGVFLTGSDTSANALFGALQATTANQLGLSPVLTVAANTTGGVTGKMISPQSIAIACAAVGLAGKESDLFRFTVKHSLVFAAIIGIICTLQAYVFTWMIPGH</sequence>
<dbReference type="EMBL" id="ACQT01000133">
    <property type="protein sequence ID" value="EER59373.1"/>
    <property type="molecule type" value="Genomic_DNA"/>
</dbReference>
<keyword evidence="7 8" id="KW-0472">Membrane</keyword>
<evidence type="ECO:0000256" key="1">
    <source>
        <dbReference type="ARBA" id="ARBA00004651"/>
    </source>
</evidence>
<evidence type="ECO:0000256" key="8">
    <source>
        <dbReference type="RuleBase" id="RU365092"/>
    </source>
</evidence>
<keyword evidence="6 8" id="KW-1133">Transmembrane helix</keyword>
<evidence type="ECO:0000256" key="2">
    <source>
        <dbReference type="ARBA" id="ARBA00010100"/>
    </source>
</evidence>
<dbReference type="GO" id="GO:0005886">
    <property type="term" value="C:plasma membrane"/>
    <property type="evidence" value="ECO:0007669"/>
    <property type="project" value="UniProtKB-SubCell"/>
</dbReference>
<feature type="transmembrane region" description="Helical" evidence="8">
    <location>
        <begin position="200"/>
        <end position="218"/>
    </location>
</feature>
<feature type="transmembrane region" description="Helical" evidence="8">
    <location>
        <begin position="539"/>
        <end position="560"/>
    </location>
</feature>
<feature type="transmembrane region" description="Helical" evidence="8">
    <location>
        <begin position="225"/>
        <end position="247"/>
    </location>
</feature>
<dbReference type="RefSeq" id="WP_005798243.1">
    <property type="nucleotide sequence ID" value="NZ_ACQT01000133.1"/>
</dbReference>
<accession>C5T831</accession>
<dbReference type="OrthoDB" id="9761056at2"/>
<feature type="transmembrane region" description="Helical" evidence="8">
    <location>
        <begin position="253"/>
        <end position="270"/>
    </location>
</feature>
<keyword evidence="3 8" id="KW-0813">Transport</keyword>
<comment type="similarity">
    <text evidence="2 8">Belongs to the lactate permease family.</text>
</comment>
<feature type="transmembrane region" description="Helical" evidence="8">
    <location>
        <begin position="374"/>
        <end position="397"/>
    </location>
</feature>
<evidence type="ECO:0000256" key="7">
    <source>
        <dbReference type="ARBA" id="ARBA00023136"/>
    </source>
</evidence>
<feature type="transmembrane region" description="Helical" evidence="8">
    <location>
        <begin position="308"/>
        <end position="328"/>
    </location>
</feature>
<gene>
    <name evidence="9" type="ORF">AcdelDRAFT_3061</name>
</gene>
<keyword evidence="5 8" id="KW-0812">Transmembrane</keyword>
<keyword evidence="8" id="KW-0997">Cell inner membrane</keyword>
<dbReference type="GO" id="GO:0015295">
    <property type="term" value="F:solute:proton symporter activity"/>
    <property type="evidence" value="ECO:0007669"/>
    <property type="project" value="TreeGrafter"/>
</dbReference>
<dbReference type="PANTHER" id="PTHR30003:SF0">
    <property type="entry name" value="GLYCOLATE PERMEASE GLCA-RELATED"/>
    <property type="match status" value="1"/>
</dbReference>
<feature type="transmembrane region" description="Helical" evidence="8">
    <location>
        <begin position="155"/>
        <end position="180"/>
    </location>
</feature>
<comment type="caution">
    <text evidence="9">The sequence shown here is derived from an EMBL/GenBank/DDBJ whole genome shotgun (WGS) entry which is preliminary data.</text>
</comment>
<dbReference type="InterPro" id="IPR003804">
    <property type="entry name" value="Lactate_perm"/>
</dbReference>
<evidence type="ECO:0000256" key="3">
    <source>
        <dbReference type="ARBA" id="ARBA00022448"/>
    </source>
</evidence>
<evidence type="ECO:0000256" key="6">
    <source>
        <dbReference type="ARBA" id="ARBA00022989"/>
    </source>
</evidence>
<reference evidence="9 10" key="1">
    <citation type="submission" date="2009-05" db="EMBL/GenBank/DDBJ databases">
        <title>The draft genome of Acidovorax delafieldii 2AN.</title>
        <authorList>
            <consortium name="US DOE Joint Genome Institute (JGI-PGF)"/>
            <person name="Lucas S."/>
            <person name="Copeland A."/>
            <person name="Lapidus A."/>
            <person name="Glavina del Rio T."/>
            <person name="Tice H."/>
            <person name="Bruce D."/>
            <person name="Goodwin L."/>
            <person name="Pitluck S."/>
            <person name="Larimer F."/>
            <person name="Land M.L."/>
            <person name="Hauser L."/>
            <person name="Shelobolina E.S."/>
            <person name="Picardal F."/>
            <person name="Roden E."/>
            <person name="Emerson D."/>
        </authorList>
    </citation>
    <scope>NUCLEOTIDE SEQUENCE [LARGE SCALE GENOMIC DNA]</scope>
    <source>
        <strain evidence="9 10">2AN</strain>
    </source>
</reference>
<comment type="function">
    <text evidence="8">Uptake of L-lactate across the membrane. Can also transport D-lactate and glycolate.</text>
</comment>
<dbReference type="NCBIfam" id="TIGR00795">
    <property type="entry name" value="lctP"/>
    <property type="match status" value="1"/>
</dbReference>
<feature type="transmembrane region" description="Helical" evidence="8">
    <location>
        <begin position="12"/>
        <end position="34"/>
    </location>
</feature>
<keyword evidence="10" id="KW-1185">Reference proteome</keyword>
<feature type="transmembrane region" description="Helical" evidence="8">
    <location>
        <begin position="334"/>
        <end position="353"/>
    </location>
</feature>
<keyword evidence="4" id="KW-1003">Cell membrane</keyword>
<comment type="subcellular location">
    <subcellularLocation>
        <location evidence="8">Cell inner membrane</location>
        <topology evidence="8">Multi-pass membrane protein</topology>
    </subcellularLocation>
    <subcellularLocation>
        <location evidence="1">Cell membrane</location>
        <topology evidence="1">Multi-pass membrane protein</topology>
    </subcellularLocation>
</comment>
<dbReference type="PANTHER" id="PTHR30003">
    <property type="entry name" value="L-LACTATE PERMEASE"/>
    <property type="match status" value="1"/>
</dbReference>
<dbReference type="NCBIfam" id="NF007740">
    <property type="entry name" value="PRK10420.1"/>
    <property type="match status" value="1"/>
</dbReference>
<feature type="transmembrane region" description="Helical" evidence="8">
    <location>
        <begin position="71"/>
        <end position="92"/>
    </location>
</feature>
<feature type="transmembrane region" description="Helical" evidence="8">
    <location>
        <begin position="119"/>
        <end position="148"/>
    </location>
</feature>
<dbReference type="PATRIC" id="fig|573060.9.peg.1990"/>
<feature type="transmembrane region" description="Helical" evidence="8">
    <location>
        <begin position="417"/>
        <end position="446"/>
    </location>
</feature>
<organism evidence="9 10">
    <name type="scientific">Acidovorax delafieldii 2AN</name>
    <dbReference type="NCBI Taxonomy" id="573060"/>
    <lineage>
        <taxon>Bacteria</taxon>
        <taxon>Pseudomonadati</taxon>
        <taxon>Pseudomonadota</taxon>
        <taxon>Betaproteobacteria</taxon>
        <taxon>Burkholderiales</taxon>
        <taxon>Comamonadaceae</taxon>
        <taxon>Acidovorax</taxon>
    </lineage>
</organism>
<dbReference type="GO" id="GO:0015129">
    <property type="term" value="F:lactate transmembrane transporter activity"/>
    <property type="evidence" value="ECO:0007669"/>
    <property type="project" value="UniProtKB-UniRule"/>
</dbReference>
<dbReference type="Pfam" id="PF02652">
    <property type="entry name" value="Lactate_perm"/>
    <property type="match status" value="1"/>
</dbReference>
<evidence type="ECO:0000256" key="5">
    <source>
        <dbReference type="ARBA" id="ARBA00022692"/>
    </source>
</evidence>
<name>C5T831_ACIDE</name>
<proteinExistence type="inferred from homology"/>
<evidence type="ECO:0000313" key="9">
    <source>
        <dbReference type="EMBL" id="EER59373.1"/>
    </source>
</evidence>
<feature type="transmembrane region" description="Helical" evidence="8">
    <location>
        <begin position="40"/>
        <end position="59"/>
    </location>
</feature>
<protein>
    <recommendedName>
        <fullName evidence="8">L-lactate permease</fullName>
    </recommendedName>
</protein>
<dbReference type="AlphaFoldDB" id="C5T831"/>